<evidence type="ECO:0000256" key="4">
    <source>
        <dbReference type="ARBA" id="ARBA00024746"/>
    </source>
</evidence>
<sequence>MSVSAVSSTATTYTSSTTSASSTSFSQEDFLSLLVEQLQNQNPLEPTSTDKVLDQMLSYANYGQQAQVNETLSAISTKLDNLTSALDITV</sequence>
<dbReference type="GO" id="GO:0044781">
    <property type="term" value="P:bacterial-type flagellum organization"/>
    <property type="evidence" value="ECO:0007669"/>
    <property type="project" value="UniProtKB-KW"/>
</dbReference>
<comment type="similarity">
    <text evidence="1">Belongs to the FlgD family.</text>
</comment>
<evidence type="ECO:0000256" key="5">
    <source>
        <dbReference type="SAM" id="MobiDB-lite"/>
    </source>
</evidence>
<keyword evidence="6" id="KW-0966">Cell projection</keyword>
<evidence type="ECO:0000256" key="2">
    <source>
        <dbReference type="ARBA" id="ARBA00016013"/>
    </source>
</evidence>
<evidence type="ECO:0000313" key="7">
    <source>
        <dbReference type="Proteomes" id="UP001217476"/>
    </source>
</evidence>
<reference evidence="6" key="1">
    <citation type="submission" date="2023-03" db="EMBL/GenBank/DDBJ databases">
        <title>Andean soil-derived lignocellulolytic bacterial consortium as a source of novel taxa and putative plastic-active enzymes.</title>
        <authorList>
            <person name="Diaz-Garcia L."/>
            <person name="Chuvochina M."/>
            <person name="Feuerriegel G."/>
            <person name="Bunk B."/>
            <person name="Sproer C."/>
            <person name="Streit W.R."/>
            <person name="Rodriguez L.M."/>
            <person name="Overmann J."/>
            <person name="Jimenez D.J."/>
        </authorList>
    </citation>
    <scope>NUCLEOTIDE SEQUENCE</scope>
    <source>
        <strain evidence="6">MAG 4196</strain>
    </source>
</reference>
<gene>
    <name evidence="6" type="ORF">P0Y65_13955</name>
</gene>
<feature type="region of interest" description="Disordered" evidence="5">
    <location>
        <begin position="1"/>
        <end position="25"/>
    </location>
</feature>
<dbReference type="InterPro" id="IPR005648">
    <property type="entry name" value="FlgD"/>
</dbReference>
<name>A0AAJ6AYU4_9HYPH</name>
<keyword evidence="6" id="KW-0282">Flagellum</keyword>
<comment type="function">
    <text evidence="4">Required for flagellar hook formation. May act as a scaffolding protein.</text>
</comment>
<dbReference type="EMBL" id="CP119312">
    <property type="protein sequence ID" value="WEK03292.1"/>
    <property type="molecule type" value="Genomic_DNA"/>
</dbReference>
<evidence type="ECO:0000256" key="1">
    <source>
        <dbReference type="ARBA" id="ARBA00010577"/>
    </source>
</evidence>
<dbReference type="Pfam" id="PF03963">
    <property type="entry name" value="FlgD"/>
    <property type="match status" value="1"/>
</dbReference>
<protein>
    <recommendedName>
        <fullName evidence="2">Basal-body rod modification protein FlgD</fullName>
    </recommendedName>
</protein>
<accession>A0AAJ6AYU4</accession>
<feature type="compositionally biased region" description="Low complexity" evidence="5">
    <location>
        <begin position="1"/>
        <end position="24"/>
    </location>
</feature>
<keyword evidence="6" id="KW-0969">Cilium</keyword>
<proteinExistence type="inferred from homology"/>
<evidence type="ECO:0000313" key="6">
    <source>
        <dbReference type="EMBL" id="WEK03292.1"/>
    </source>
</evidence>
<keyword evidence="3" id="KW-1005">Bacterial flagellum biogenesis</keyword>
<evidence type="ECO:0000256" key="3">
    <source>
        <dbReference type="ARBA" id="ARBA00022795"/>
    </source>
</evidence>
<dbReference type="Proteomes" id="UP001217476">
    <property type="component" value="Chromosome"/>
</dbReference>
<organism evidence="6 7">
    <name type="scientific">Candidatus Devosia phytovorans</name>
    <dbReference type="NCBI Taxonomy" id="3121372"/>
    <lineage>
        <taxon>Bacteria</taxon>
        <taxon>Pseudomonadati</taxon>
        <taxon>Pseudomonadota</taxon>
        <taxon>Alphaproteobacteria</taxon>
        <taxon>Hyphomicrobiales</taxon>
        <taxon>Devosiaceae</taxon>
        <taxon>Devosia</taxon>
    </lineage>
</organism>
<dbReference type="AlphaFoldDB" id="A0AAJ6AYU4"/>